<dbReference type="Pfam" id="PF17921">
    <property type="entry name" value="Integrase_H2C2"/>
    <property type="match status" value="1"/>
</dbReference>
<dbReference type="InterPro" id="IPR012340">
    <property type="entry name" value="NA-bd_OB-fold"/>
</dbReference>
<dbReference type="PANTHER" id="PTHR47266">
    <property type="entry name" value="ENDONUCLEASE-RELATED"/>
    <property type="match status" value="1"/>
</dbReference>
<evidence type="ECO:0000313" key="2">
    <source>
        <dbReference type="EMBL" id="GAU50770.1"/>
    </source>
</evidence>
<dbReference type="Pfam" id="PF08646">
    <property type="entry name" value="Rep_fac-A_C"/>
    <property type="match status" value="1"/>
</dbReference>
<dbReference type="InterPro" id="IPR041588">
    <property type="entry name" value="Integrase_H2C2"/>
</dbReference>
<dbReference type="Proteomes" id="UP000242715">
    <property type="component" value="Unassembled WGS sequence"/>
</dbReference>
<dbReference type="InterPro" id="IPR036397">
    <property type="entry name" value="RNaseH_sf"/>
</dbReference>
<dbReference type="SUPFAM" id="SSF50249">
    <property type="entry name" value="Nucleic acid-binding proteins"/>
    <property type="match status" value="3"/>
</dbReference>
<dbReference type="SUPFAM" id="SSF53098">
    <property type="entry name" value="Ribonuclease H-like"/>
    <property type="match status" value="1"/>
</dbReference>
<keyword evidence="3" id="KW-1185">Reference proteome</keyword>
<dbReference type="InterPro" id="IPR012337">
    <property type="entry name" value="RNaseH-like_sf"/>
</dbReference>
<dbReference type="OrthoDB" id="1434713at2759"/>
<dbReference type="Gene3D" id="3.30.420.10">
    <property type="entry name" value="Ribonuclease H-like superfamily/Ribonuclease H"/>
    <property type="match status" value="1"/>
</dbReference>
<dbReference type="Pfam" id="PF00665">
    <property type="entry name" value="rve"/>
    <property type="match status" value="1"/>
</dbReference>
<dbReference type="GO" id="GO:0003676">
    <property type="term" value="F:nucleic acid binding"/>
    <property type="evidence" value="ECO:0007669"/>
    <property type="project" value="InterPro"/>
</dbReference>
<dbReference type="CDD" id="cd04480">
    <property type="entry name" value="RPA1_DBD_A_like"/>
    <property type="match status" value="1"/>
</dbReference>
<dbReference type="InterPro" id="IPR052160">
    <property type="entry name" value="Gypsy_RT_Integrase-like"/>
</dbReference>
<sequence length="762" mass="86547">MKIETEMGKVCKKFDDVADILPNKEAIRIMVRVPRLWKVPSFFNTFDTNSIEMVLVDEKGSKIHASFRKQLLYMFESNVQEVEMYQNSYLTVIPCSGYYRTTLHPYKLIFQLKTKIQLVLNSAISNYGLSLTNLAEVCAHQHDYEYLVDVVGLLNGISVEREYIREDKVTKMIIIDLTDASGKCALFGDYVDELNNKMSKEKEGLPDVVIQFAKVKIFRDKTSIQNVINTTRIFVNPDIPEAEALKKGIDIHGIDVDNVVPVIGGHAKPSLEEEFLRMHPKKKIADLYELEEDGVFAVFGIVYGIVKGQEWWYPACKCHGSVVADSGAYYCNGCSKHVFQILPRFKVKIEVSHGDATCVFVLFDSEMSYIMEKSCAQFVAQAKVSNDGSYPAEFESLVGKTMLVTIEKGIKQTTSSDGTFRVKRTCSDPTIIEKFSAEGPYFTPVKPMAQAIDVDSYSSLDDVDVVEDSQPLYFMKHIFVSPPSPVVKIIDNQDVVDSVKRNLSEVFDGVRELRGISRSYIRYKTGERNKNVKKKQLPEMSSVKWRAAPGYWRAAPDQFKKETVLLLFGARRRSFINSSPYGGHHSGLRTASKVLQSGFFWPTLFKDCVEFVQRCDNCQKTGNLSKRDEMPLNSMLEVEPFDCWGIDFMGPFPSSKLNLHILVCVDYVTKWVEAIACQANDAHTVVKFLKNNIFTRFGVPRVLISDGGKHFCNKYLKNLLVKYNVKHKVATPYHPQTSGQVEVSNRQLKQILEKTVWTSRKD</sequence>
<dbReference type="Gene3D" id="1.10.340.70">
    <property type="match status" value="1"/>
</dbReference>
<evidence type="ECO:0000259" key="1">
    <source>
        <dbReference type="PROSITE" id="PS50994"/>
    </source>
</evidence>
<reference evidence="3" key="1">
    <citation type="journal article" date="2017" name="Front. Plant Sci.">
        <title>Climate Clever Clovers: New Paradigm to Reduce the Environmental Footprint of Ruminants by Breeding Low Methanogenic Forages Utilizing Haplotype Variation.</title>
        <authorList>
            <person name="Kaur P."/>
            <person name="Appels R."/>
            <person name="Bayer P.E."/>
            <person name="Keeble-Gagnere G."/>
            <person name="Wang J."/>
            <person name="Hirakawa H."/>
            <person name="Shirasawa K."/>
            <person name="Vercoe P."/>
            <person name="Stefanova K."/>
            <person name="Durmic Z."/>
            <person name="Nichols P."/>
            <person name="Revell C."/>
            <person name="Isobe S.N."/>
            <person name="Edwards D."/>
            <person name="Erskine W."/>
        </authorList>
    </citation>
    <scope>NUCLEOTIDE SEQUENCE [LARGE SCALE GENOMIC DNA]</scope>
    <source>
        <strain evidence="3">cv. Daliak</strain>
    </source>
</reference>
<dbReference type="PROSITE" id="PS50994">
    <property type="entry name" value="INTEGRASE"/>
    <property type="match status" value="1"/>
</dbReference>
<gene>
    <name evidence="2" type="ORF">TSUD_410670</name>
</gene>
<protein>
    <recommendedName>
        <fullName evidence="1">Integrase catalytic domain-containing protein</fullName>
    </recommendedName>
</protein>
<name>A0A2Z6PHQ8_TRISU</name>
<dbReference type="GO" id="GO:0015074">
    <property type="term" value="P:DNA integration"/>
    <property type="evidence" value="ECO:0007669"/>
    <property type="project" value="InterPro"/>
</dbReference>
<dbReference type="EMBL" id="DF974867">
    <property type="protein sequence ID" value="GAU50770.1"/>
    <property type="molecule type" value="Genomic_DNA"/>
</dbReference>
<dbReference type="InterPro" id="IPR003871">
    <property type="entry name" value="RFA1B/D_OB_1st"/>
</dbReference>
<dbReference type="InterPro" id="IPR001584">
    <property type="entry name" value="Integrase_cat-core"/>
</dbReference>
<feature type="domain" description="Integrase catalytic" evidence="1">
    <location>
        <begin position="636"/>
        <end position="762"/>
    </location>
</feature>
<evidence type="ECO:0000313" key="3">
    <source>
        <dbReference type="Proteomes" id="UP000242715"/>
    </source>
</evidence>
<dbReference type="Gene3D" id="2.40.50.140">
    <property type="entry name" value="Nucleic acid-binding proteins"/>
    <property type="match status" value="3"/>
</dbReference>
<dbReference type="InterPro" id="IPR013955">
    <property type="entry name" value="Rep_factor-A_C"/>
</dbReference>
<organism evidence="2 3">
    <name type="scientific">Trifolium subterraneum</name>
    <name type="common">Subterranean clover</name>
    <dbReference type="NCBI Taxonomy" id="3900"/>
    <lineage>
        <taxon>Eukaryota</taxon>
        <taxon>Viridiplantae</taxon>
        <taxon>Streptophyta</taxon>
        <taxon>Embryophyta</taxon>
        <taxon>Tracheophyta</taxon>
        <taxon>Spermatophyta</taxon>
        <taxon>Magnoliopsida</taxon>
        <taxon>eudicotyledons</taxon>
        <taxon>Gunneridae</taxon>
        <taxon>Pentapetalae</taxon>
        <taxon>rosids</taxon>
        <taxon>fabids</taxon>
        <taxon>Fabales</taxon>
        <taxon>Fabaceae</taxon>
        <taxon>Papilionoideae</taxon>
        <taxon>50 kb inversion clade</taxon>
        <taxon>NPAAA clade</taxon>
        <taxon>Hologalegina</taxon>
        <taxon>IRL clade</taxon>
        <taxon>Trifolieae</taxon>
        <taxon>Trifolium</taxon>
    </lineage>
</organism>
<dbReference type="CDD" id="cd04481">
    <property type="entry name" value="RPA1_DBD_B_like"/>
    <property type="match status" value="1"/>
</dbReference>
<dbReference type="AlphaFoldDB" id="A0A2Z6PHQ8"/>
<proteinExistence type="predicted"/>
<accession>A0A2Z6PHQ8</accession>
<dbReference type="Pfam" id="PF02721">
    <property type="entry name" value="DUF223"/>
    <property type="match status" value="1"/>
</dbReference>